<dbReference type="STRING" id="419481.SAMN05216233_10824"/>
<dbReference type="Pfam" id="PF06180">
    <property type="entry name" value="CbiK"/>
    <property type="match status" value="1"/>
</dbReference>
<dbReference type="Gene3D" id="3.40.50.1400">
    <property type="match status" value="2"/>
</dbReference>
<dbReference type="OrthoDB" id="9770331at2"/>
<dbReference type="InterPro" id="IPR010388">
    <property type="entry name" value="Anaerobic_Co-chelatase"/>
</dbReference>
<feature type="active site" description="Proton acceptor" evidence="1">
    <location>
        <position position="138"/>
    </location>
</feature>
<evidence type="ECO:0000313" key="4">
    <source>
        <dbReference type="Proteomes" id="UP000198870"/>
    </source>
</evidence>
<dbReference type="GO" id="GO:0016852">
    <property type="term" value="F:sirohydrochlorin cobaltochelatase activity"/>
    <property type="evidence" value="ECO:0007669"/>
    <property type="project" value="InterPro"/>
</dbReference>
<dbReference type="SUPFAM" id="SSF53800">
    <property type="entry name" value="Chelatase"/>
    <property type="match status" value="1"/>
</dbReference>
<dbReference type="GO" id="GO:0046872">
    <property type="term" value="F:metal ion binding"/>
    <property type="evidence" value="ECO:0007669"/>
    <property type="project" value="UniProtKB-KW"/>
</dbReference>
<dbReference type="GO" id="GO:0019251">
    <property type="term" value="P:anaerobic cobalamin biosynthetic process"/>
    <property type="evidence" value="ECO:0007669"/>
    <property type="project" value="InterPro"/>
</dbReference>
<evidence type="ECO:0000256" key="2">
    <source>
        <dbReference type="PIRSR" id="PIRSR033579-3"/>
    </source>
</evidence>
<evidence type="ECO:0000256" key="1">
    <source>
        <dbReference type="PIRSR" id="PIRSR033579-1"/>
    </source>
</evidence>
<dbReference type="CDD" id="cd03413">
    <property type="entry name" value="CbiK_C"/>
    <property type="match status" value="1"/>
</dbReference>
<reference evidence="3 4" key="1">
    <citation type="submission" date="2016-10" db="EMBL/GenBank/DDBJ databases">
        <authorList>
            <person name="de Groot N.N."/>
        </authorList>
    </citation>
    <scope>NUCLEOTIDE SEQUENCE [LARGE SCALE GENOMIC DNA]</scope>
    <source>
        <strain evidence="3 4">AA1</strain>
    </source>
</reference>
<feature type="binding site" evidence="2">
    <location>
        <position position="201"/>
    </location>
    <ligand>
        <name>Co(2+)</name>
        <dbReference type="ChEBI" id="CHEBI:48828"/>
    </ligand>
</feature>
<feature type="binding site" evidence="2">
    <location>
        <position position="138"/>
    </location>
    <ligand>
        <name>Co(2+)</name>
        <dbReference type="ChEBI" id="CHEBI:48828"/>
    </ligand>
</feature>
<dbReference type="PIRSF" id="PIRSF033579">
    <property type="entry name" value="Anaer_Co_chel"/>
    <property type="match status" value="1"/>
</dbReference>
<feature type="binding site" evidence="2">
    <location>
        <position position="169"/>
    </location>
    <ligand>
        <name>Co(2+)</name>
        <dbReference type="ChEBI" id="CHEBI:48828"/>
    </ligand>
</feature>
<proteinExistence type="predicted"/>
<gene>
    <name evidence="3" type="ORF">SAMN05216233_10824</name>
</gene>
<accession>A0A1G5FEH4</accession>
<name>A0A1G5FEH4_9BACT</name>
<dbReference type="Proteomes" id="UP000198870">
    <property type="component" value="Unassembled WGS sequence"/>
</dbReference>
<evidence type="ECO:0000313" key="3">
    <source>
        <dbReference type="EMBL" id="SCY37655.1"/>
    </source>
</evidence>
<dbReference type="RefSeq" id="WP_092210890.1">
    <property type="nucleotide sequence ID" value="NZ_FMUX01000008.1"/>
</dbReference>
<sequence length="259" mass="28911">MKPVIVPVAFGTTSKALETYNVIDEAIKQRFPEHEVRWAWSSRMVRDVMKKKGRHFPHPHEVLAELAGEGKDWAVMQSMHLICGHEFTRLLDEVHTGTPRISVGLPLITSPEDCRWVVDAMGHLVSDREDEATLFIGHGTDHPAWTTYFALDAMLKNTYGPGTFTGVVEGFPEAEDVVSAVKAAGFTRVKIVPLMLVAGVHYLEDLAGDEEDSWKNLFAAEGIDATLIDRGIGYMPEIVRLFIRHLEEAMDMVLESEAV</sequence>
<organism evidence="3 4">
    <name type="scientific">Desulfoluna spongiiphila</name>
    <dbReference type="NCBI Taxonomy" id="419481"/>
    <lineage>
        <taxon>Bacteria</taxon>
        <taxon>Pseudomonadati</taxon>
        <taxon>Thermodesulfobacteriota</taxon>
        <taxon>Desulfobacteria</taxon>
        <taxon>Desulfobacterales</taxon>
        <taxon>Desulfolunaceae</taxon>
        <taxon>Desulfoluna</taxon>
    </lineage>
</organism>
<protein>
    <submittedName>
        <fullName evidence="3">Sirohydrochlorin cobaltochelatase</fullName>
    </submittedName>
</protein>
<keyword evidence="2" id="KW-0479">Metal-binding</keyword>
<keyword evidence="4" id="KW-1185">Reference proteome</keyword>
<dbReference type="EMBL" id="FMUX01000008">
    <property type="protein sequence ID" value="SCY37655.1"/>
    <property type="molecule type" value="Genomic_DNA"/>
</dbReference>
<dbReference type="AlphaFoldDB" id="A0A1G5FEH4"/>
<keyword evidence="2" id="KW-0170">Cobalt</keyword>